<keyword evidence="2 4" id="KW-0689">Ribosomal protein</keyword>
<proteinExistence type="inferred from homology"/>
<gene>
    <name evidence="4" type="primary">rpl30</name>
    <name evidence="6" type="ordered locus">Vdis_0912</name>
</gene>
<dbReference type="AlphaFoldDB" id="E1QPK6"/>
<dbReference type="NCBIfam" id="NF004711">
    <property type="entry name" value="PRK06049.1"/>
    <property type="match status" value="1"/>
</dbReference>
<organism evidence="6 7">
    <name type="scientific">Vulcanisaeta distributa (strain DSM 14429 / JCM 11212 / NBRC 100878 / IC-017)</name>
    <dbReference type="NCBI Taxonomy" id="572478"/>
    <lineage>
        <taxon>Archaea</taxon>
        <taxon>Thermoproteota</taxon>
        <taxon>Thermoprotei</taxon>
        <taxon>Thermoproteales</taxon>
        <taxon>Thermoproteaceae</taxon>
        <taxon>Vulcanisaeta</taxon>
    </lineage>
</organism>
<dbReference type="InterPro" id="IPR039699">
    <property type="entry name" value="Ribosomal_uL30"/>
</dbReference>
<dbReference type="InterPro" id="IPR005997">
    <property type="entry name" value="Ribosomal_uL30_arc"/>
</dbReference>
<dbReference type="STRING" id="572478.Vdis_0912"/>
<dbReference type="Gene3D" id="3.30.1390.20">
    <property type="entry name" value="Ribosomal protein L30, ferredoxin-like fold domain"/>
    <property type="match status" value="1"/>
</dbReference>
<keyword evidence="3 4" id="KW-0687">Ribonucleoprotein</keyword>
<dbReference type="GO" id="GO:0000463">
    <property type="term" value="P:maturation of LSU-rRNA from tricistronic rRNA transcript (SSU-rRNA, 5.8S rRNA, LSU-rRNA)"/>
    <property type="evidence" value="ECO:0007669"/>
    <property type="project" value="TreeGrafter"/>
</dbReference>
<evidence type="ECO:0000256" key="4">
    <source>
        <dbReference type="HAMAP-Rule" id="MF_01371"/>
    </source>
</evidence>
<dbReference type="EMBL" id="CP002100">
    <property type="protein sequence ID" value="ADN50302.1"/>
    <property type="molecule type" value="Genomic_DNA"/>
</dbReference>
<dbReference type="InterPro" id="IPR036919">
    <property type="entry name" value="Ribo_uL30_ferredoxin-like_sf"/>
</dbReference>
<sequence length="184" mass="20828">MQVQEGAQAVRGTPYTRIAVIRLKGLADTPPDVEKTLDLLRLRRRYTCVVIDERPSYMGMLSVVKDWVTWGEIDADTLAELLRRRGRLIGDKPLTDDWVKKYGWSSIEEFALAYIMGEVNQLSCPENKPWPRSGNKVLCIPGLKPFFRLHPPSGGLRSIKKGFNEGGDLGYRGIAINELILRMI</sequence>
<evidence type="ECO:0000256" key="1">
    <source>
        <dbReference type="ARBA" id="ARBA00007594"/>
    </source>
</evidence>
<name>E1QPK6_VULDI</name>
<dbReference type="GO" id="GO:0006412">
    <property type="term" value="P:translation"/>
    <property type="evidence" value="ECO:0007669"/>
    <property type="project" value="UniProtKB-UniRule"/>
</dbReference>
<dbReference type="Gene3D" id="1.10.15.30">
    <property type="match status" value="1"/>
</dbReference>
<evidence type="ECO:0000313" key="7">
    <source>
        <dbReference type="Proteomes" id="UP000006681"/>
    </source>
</evidence>
<comment type="subunit">
    <text evidence="4">Part of the 50S ribosomal subunit.</text>
</comment>
<dbReference type="NCBIfam" id="TIGR01309">
    <property type="entry name" value="uL30_arch"/>
    <property type="match status" value="1"/>
</dbReference>
<dbReference type="eggNOG" id="arCOG04086">
    <property type="taxonomic scope" value="Archaea"/>
</dbReference>
<reference evidence="7" key="2">
    <citation type="journal article" date="2010" name="Stand. Genomic Sci.">
        <title>Complete genome sequence of Vulcanisaeta distributa type strain (IC-017T).</title>
        <authorList>
            <person name="Mavromatis K."/>
            <person name="Sikorski J."/>
            <person name="Pabst E."/>
            <person name="Teshima H."/>
            <person name="Lapidus A."/>
            <person name="Lucas S."/>
            <person name="Nolan M."/>
            <person name="Glavina Del Rio T."/>
            <person name="Cheng J."/>
            <person name="Bruce D."/>
            <person name="Goodwin L."/>
            <person name="Pitluck S."/>
            <person name="Liolios K."/>
            <person name="Ivanova N."/>
            <person name="Mikhailova N."/>
            <person name="Pati A."/>
            <person name="Chen A."/>
            <person name="Palaniappan K."/>
            <person name="Land M."/>
            <person name="Hauser L."/>
            <person name="Chang Y."/>
            <person name="Jeffries C."/>
            <person name="Rohde M."/>
            <person name="Spring S."/>
            <person name="Goker M."/>
            <person name="Wirth R."/>
            <person name="Woyke T."/>
            <person name="Bristow J."/>
            <person name="Eisen J."/>
            <person name="Markowitz V."/>
            <person name="Hugenholtz P."/>
            <person name="Klenk H."/>
            <person name="Kyrpides N."/>
        </authorList>
    </citation>
    <scope>NUCLEOTIDE SEQUENCE [LARGE SCALE GENOMIC DNA]</scope>
    <source>
        <strain evidence="7">DSM 14429 / JCM 11212 / NBRC 100878 / IC-017</strain>
    </source>
</reference>
<dbReference type="InterPro" id="IPR035808">
    <property type="entry name" value="Ribosomal_uL30_euk_arc"/>
</dbReference>
<dbReference type="PANTHER" id="PTHR11524">
    <property type="entry name" value="60S RIBOSOMAL PROTEIN L7"/>
    <property type="match status" value="1"/>
</dbReference>
<dbReference type="CDD" id="cd01657">
    <property type="entry name" value="Ribosomal_L7_archeal_euk"/>
    <property type="match status" value="1"/>
</dbReference>
<dbReference type="GO" id="GO:0003723">
    <property type="term" value="F:RNA binding"/>
    <property type="evidence" value="ECO:0007669"/>
    <property type="project" value="TreeGrafter"/>
</dbReference>
<accession>E1QPK6</accession>
<evidence type="ECO:0000256" key="2">
    <source>
        <dbReference type="ARBA" id="ARBA00022980"/>
    </source>
</evidence>
<dbReference type="RefSeq" id="WP_013336027.1">
    <property type="nucleotide sequence ID" value="NC_014537.1"/>
</dbReference>
<dbReference type="InterPro" id="IPR016082">
    <property type="entry name" value="Ribosomal_uL30_ferredoxin-like"/>
</dbReference>
<dbReference type="HOGENOM" id="CLU_055156_6_0_2"/>
<dbReference type="Pfam" id="PF00327">
    <property type="entry name" value="Ribosomal_L30"/>
    <property type="match status" value="1"/>
</dbReference>
<evidence type="ECO:0000256" key="3">
    <source>
        <dbReference type="ARBA" id="ARBA00023274"/>
    </source>
</evidence>
<dbReference type="HAMAP" id="MF_01371_A">
    <property type="entry name" value="Ribosomal_uL30_A"/>
    <property type="match status" value="1"/>
</dbReference>
<comment type="similarity">
    <text evidence="1 4">Belongs to the universal ribosomal protein uL30 family.</text>
</comment>
<dbReference type="SUPFAM" id="SSF55129">
    <property type="entry name" value="Ribosomal protein L30p/L7e"/>
    <property type="match status" value="1"/>
</dbReference>
<dbReference type="GeneID" id="9751841"/>
<dbReference type="GO" id="GO:0003735">
    <property type="term" value="F:structural constituent of ribosome"/>
    <property type="evidence" value="ECO:0007669"/>
    <property type="project" value="UniProtKB-UniRule"/>
</dbReference>
<dbReference type="PANTHER" id="PTHR11524:SF16">
    <property type="entry name" value="LARGE RIBOSOMAL SUBUNIT PROTEIN UL30"/>
    <property type="match status" value="1"/>
</dbReference>
<dbReference type="Proteomes" id="UP000006681">
    <property type="component" value="Chromosome"/>
</dbReference>
<dbReference type="GO" id="GO:0022625">
    <property type="term" value="C:cytosolic large ribosomal subunit"/>
    <property type="evidence" value="ECO:0007669"/>
    <property type="project" value="UniProtKB-UniRule"/>
</dbReference>
<keyword evidence="7" id="KW-1185">Reference proteome</keyword>
<feature type="domain" description="Large ribosomal subunit protein uL30-like ferredoxin-like fold" evidence="5">
    <location>
        <begin position="18"/>
        <end position="68"/>
    </location>
</feature>
<evidence type="ECO:0000313" key="6">
    <source>
        <dbReference type="EMBL" id="ADN50302.1"/>
    </source>
</evidence>
<dbReference type="KEGG" id="vdi:Vdis_0912"/>
<reference evidence="6 7" key="1">
    <citation type="journal article" date="2010" name="Stand. Genomic Sci.">
        <title>Complete genome sequence of Vulcanisaeta distributa type strain (IC-017).</title>
        <authorList>
            <person name="Mavromatis K."/>
            <person name="Sikorski J."/>
            <person name="Pabst E."/>
            <person name="Teshima H."/>
            <person name="Lapidus A."/>
            <person name="Lucas S."/>
            <person name="Nolan M."/>
            <person name="Glavina Del Rio T."/>
            <person name="Cheng J.F."/>
            <person name="Bruce D."/>
            <person name="Goodwin L."/>
            <person name="Pitluck S."/>
            <person name="Liolios K."/>
            <person name="Ivanova N."/>
            <person name="Mikhailova N."/>
            <person name="Pati A."/>
            <person name="Chen A."/>
            <person name="Palaniappan K."/>
            <person name="Land M."/>
            <person name="Hauser L."/>
            <person name="Chang Y.J."/>
            <person name="Jeffries C.D."/>
            <person name="Rohde M."/>
            <person name="Spring S."/>
            <person name="Goker M."/>
            <person name="Wirth R."/>
            <person name="Woyke T."/>
            <person name="Bristow J."/>
            <person name="Eisen J.A."/>
            <person name="Markowitz V."/>
            <person name="Hugenholtz P."/>
            <person name="Klenk H.P."/>
            <person name="Kyrpides N.C."/>
        </authorList>
    </citation>
    <scope>NUCLEOTIDE SEQUENCE [LARGE SCALE GENOMIC DNA]</scope>
    <source>
        <strain evidence="7">DSM 14429 / JCM 11212 / NBRC 100878 / IC-017</strain>
    </source>
</reference>
<protein>
    <recommendedName>
        <fullName evidence="4">Large ribosomal subunit protein uL30</fullName>
    </recommendedName>
</protein>
<evidence type="ECO:0000259" key="5">
    <source>
        <dbReference type="Pfam" id="PF00327"/>
    </source>
</evidence>
<dbReference type="OrthoDB" id="6379at2157"/>